<dbReference type="InterPro" id="IPR000158">
    <property type="entry name" value="Cell_div_FtsZ"/>
</dbReference>
<comment type="function">
    <text evidence="5">Essential cell division protein that forms a contractile ring structure (Z ring) at the future cell division site. The regulation of the ring assembly controls the timing and the location of cell division. One of the functions of the FtsZ ring is to recruit other cell division proteins to the septum to produce a new cell wall between the dividing cells. Binds GTP and shows GTPase activity.</text>
</comment>
<dbReference type="SMART" id="SM00864">
    <property type="entry name" value="Tubulin"/>
    <property type="match status" value="1"/>
</dbReference>
<evidence type="ECO:0000256" key="1">
    <source>
        <dbReference type="ARBA" id="ARBA00009690"/>
    </source>
</evidence>
<keyword evidence="5" id="KW-0963">Cytoplasm</keyword>
<evidence type="ECO:0000256" key="3">
    <source>
        <dbReference type="ARBA" id="ARBA00023134"/>
    </source>
</evidence>
<dbReference type="SMART" id="SM00865">
    <property type="entry name" value="Tubulin_C"/>
    <property type="match status" value="1"/>
</dbReference>
<comment type="similarity">
    <text evidence="1 5">Belongs to the FtsZ family.</text>
</comment>
<dbReference type="PANTHER" id="PTHR30314">
    <property type="entry name" value="CELL DIVISION PROTEIN FTSZ-RELATED"/>
    <property type="match status" value="1"/>
</dbReference>
<dbReference type="PANTHER" id="PTHR30314:SF3">
    <property type="entry name" value="MITOCHONDRIAL DIVISION PROTEIN FSZA"/>
    <property type="match status" value="1"/>
</dbReference>
<protein>
    <recommendedName>
        <fullName evidence="5 6">Cell division protein FtsZ</fullName>
    </recommendedName>
</protein>
<keyword evidence="5" id="KW-0131">Cell cycle</keyword>
<feature type="binding site" evidence="5">
    <location>
        <begin position="20"/>
        <end position="24"/>
    </location>
    <ligand>
        <name>GTP</name>
        <dbReference type="ChEBI" id="CHEBI:37565"/>
    </ligand>
</feature>
<feature type="domain" description="Tubulin/FtsZ 2-layer sandwich" evidence="9">
    <location>
        <begin position="206"/>
        <end position="323"/>
    </location>
</feature>
<dbReference type="InterPro" id="IPR003008">
    <property type="entry name" value="Tubulin_FtsZ_GTPase"/>
</dbReference>
<comment type="subunit">
    <text evidence="5">Homodimer. Polymerizes to form a dynamic ring structure in a strictly GTP-dependent manner. Interacts directly with several other division proteins.</text>
</comment>
<dbReference type="GO" id="GO:0005525">
    <property type="term" value="F:GTP binding"/>
    <property type="evidence" value="ECO:0007669"/>
    <property type="project" value="UniProtKB-UniRule"/>
</dbReference>
<feature type="binding site" evidence="5">
    <location>
        <position position="186"/>
    </location>
    <ligand>
        <name>GTP</name>
        <dbReference type="ChEBI" id="CHEBI:37565"/>
    </ligand>
</feature>
<keyword evidence="3 5" id="KW-0342">GTP-binding</keyword>
<dbReference type="Pfam" id="PF12327">
    <property type="entry name" value="FtsZ_C"/>
    <property type="match status" value="1"/>
</dbReference>
<evidence type="ECO:0000259" key="9">
    <source>
        <dbReference type="SMART" id="SM00865"/>
    </source>
</evidence>
<dbReference type="FunFam" id="3.40.50.1440:FF:000001">
    <property type="entry name" value="Cell division protein FtsZ"/>
    <property type="match status" value="1"/>
</dbReference>
<sequence length="363" mass="38427">MQAFDRQDGRARIKVIGCGGGGGNAVNRMISAAVKGVDFIAVNTDMQALERCNADIKVNIGRKLTRGLGSGGDWTKGRDAAEESRAELNELVKDCDMVFITAGMGGGTGTGSSAVIANLAKAEGALTIGVVTRPFRWEGKVRNESAEEGVKLLRDNVDALIVIPNDRLTQVVDKKSTLEDAFRIADDVLRQGVQGIADLIVNSGLINLDFADVKAVMLDTGEALMGIGYGSGDTRAEDAAKDAVSSPLLETSIDGAQGILLNITAGKDITLFECEKAAEIVKASADPGANIFFGVVNDERMQGEVKITVIATGFGKNKRQQTGQTLASDSTTVEYSRPLAESRPAYQADADDLSIPAFMRPRR</sequence>
<dbReference type="Pfam" id="PF00091">
    <property type="entry name" value="Tubulin"/>
    <property type="match status" value="1"/>
</dbReference>
<evidence type="ECO:0000256" key="7">
    <source>
        <dbReference type="SAM" id="MobiDB-lite"/>
    </source>
</evidence>
<dbReference type="NCBIfam" id="TIGR00065">
    <property type="entry name" value="ftsZ"/>
    <property type="match status" value="1"/>
</dbReference>
<evidence type="ECO:0000256" key="5">
    <source>
        <dbReference type="HAMAP-Rule" id="MF_00909"/>
    </source>
</evidence>
<dbReference type="Gene3D" id="3.30.1330.20">
    <property type="entry name" value="Tubulin/FtsZ, C-terminal domain"/>
    <property type="match status" value="1"/>
</dbReference>
<evidence type="ECO:0000256" key="4">
    <source>
        <dbReference type="ARBA" id="ARBA00023210"/>
    </source>
</evidence>
<dbReference type="GO" id="GO:0000917">
    <property type="term" value="P:division septum assembly"/>
    <property type="evidence" value="ECO:0007669"/>
    <property type="project" value="UniProtKB-KW"/>
</dbReference>
<feature type="domain" description="Tubulin/FtsZ GTPase" evidence="8">
    <location>
        <begin position="12"/>
        <end position="204"/>
    </location>
</feature>
<dbReference type="InterPro" id="IPR018316">
    <property type="entry name" value="Tubulin/FtsZ_2-layer-sand-dom"/>
</dbReference>
<keyword evidence="4 5" id="KW-0717">Septation</keyword>
<evidence type="ECO:0000256" key="2">
    <source>
        <dbReference type="ARBA" id="ARBA00022741"/>
    </source>
</evidence>
<name>A0A934K955_9BACT</name>
<dbReference type="GO" id="GO:0005737">
    <property type="term" value="C:cytoplasm"/>
    <property type="evidence" value="ECO:0007669"/>
    <property type="project" value="UniProtKB-SubCell"/>
</dbReference>
<dbReference type="SUPFAM" id="SSF52490">
    <property type="entry name" value="Tubulin nucleotide-binding domain-like"/>
    <property type="match status" value="1"/>
</dbReference>
<reference evidence="10 11" key="1">
    <citation type="submission" date="2020-10" db="EMBL/GenBank/DDBJ databases">
        <title>Ca. Dormibacterota MAGs.</title>
        <authorList>
            <person name="Montgomery K."/>
        </authorList>
    </citation>
    <scope>NUCLEOTIDE SEQUENCE [LARGE SCALE GENOMIC DNA]</scope>
    <source>
        <strain evidence="10">SC8811_S16_3</strain>
    </source>
</reference>
<dbReference type="InterPro" id="IPR036525">
    <property type="entry name" value="Tubulin/FtsZ_GTPase_sf"/>
</dbReference>
<dbReference type="Gene3D" id="3.40.50.1440">
    <property type="entry name" value="Tubulin/FtsZ, GTPase domain"/>
    <property type="match status" value="1"/>
</dbReference>
<dbReference type="GO" id="GO:0051258">
    <property type="term" value="P:protein polymerization"/>
    <property type="evidence" value="ECO:0007669"/>
    <property type="project" value="UniProtKB-UniRule"/>
</dbReference>
<keyword evidence="5 10" id="KW-0132">Cell division</keyword>
<comment type="caution">
    <text evidence="10">The sequence shown here is derived from an EMBL/GenBank/DDBJ whole genome shotgun (WGS) entry which is preliminary data.</text>
</comment>
<evidence type="ECO:0000313" key="10">
    <source>
        <dbReference type="EMBL" id="MBJ7604076.1"/>
    </source>
</evidence>
<keyword evidence="2 5" id="KW-0547">Nucleotide-binding</keyword>
<dbReference type="InterPro" id="IPR037103">
    <property type="entry name" value="Tubulin/FtsZ-like_C"/>
</dbReference>
<dbReference type="InterPro" id="IPR024757">
    <property type="entry name" value="FtsZ_C"/>
</dbReference>
<accession>A0A934K955</accession>
<feature type="binding site" evidence="5">
    <location>
        <begin position="107"/>
        <end position="109"/>
    </location>
    <ligand>
        <name>GTP</name>
        <dbReference type="ChEBI" id="CHEBI:37565"/>
    </ligand>
</feature>
<feature type="region of interest" description="Disordered" evidence="7">
    <location>
        <begin position="320"/>
        <end position="346"/>
    </location>
</feature>
<dbReference type="GO" id="GO:0043093">
    <property type="term" value="P:FtsZ-dependent cytokinesis"/>
    <property type="evidence" value="ECO:0007669"/>
    <property type="project" value="UniProtKB-UniRule"/>
</dbReference>
<dbReference type="HAMAP" id="MF_00909">
    <property type="entry name" value="FtsZ"/>
    <property type="match status" value="1"/>
</dbReference>
<dbReference type="InterPro" id="IPR045061">
    <property type="entry name" value="FtsZ/CetZ"/>
</dbReference>
<dbReference type="AlphaFoldDB" id="A0A934K955"/>
<dbReference type="SUPFAM" id="SSF55307">
    <property type="entry name" value="Tubulin C-terminal domain-like"/>
    <property type="match status" value="1"/>
</dbReference>
<dbReference type="GO" id="GO:0003924">
    <property type="term" value="F:GTPase activity"/>
    <property type="evidence" value="ECO:0007669"/>
    <property type="project" value="UniProtKB-UniRule"/>
</dbReference>
<feature type="compositionally biased region" description="Polar residues" evidence="7">
    <location>
        <begin position="320"/>
        <end position="334"/>
    </location>
</feature>
<evidence type="ECO:0000313" key="11">
    <source>
        <dbReference type="Proteomes" id="UP000620075"/>
    </source>
</evidence>
<dbReference type="PRINTS" id="PR00423">
    <property type="entry name" value="CELLDVISFTSZ"/>
</dbReference>
<feature type="binding site" evidence="5">
    <location>
        <position position="142"/>
    </location>
    <ligand>
        <name>GTP</name>
        <dbReference type="ChEBI" id="CHEBI:37565"/>
    </ligand>
</feature>
<gene>
    <name evidence="5 10" type="primary">ftsZ</name>
    <name evidence="10" type="ORF">JF888_12925</name>
</gene>
<comment type="subcellular location">
    <subcellularLocation>
        <location evidence="5">Cytoplasm</location>
    </subcellularLocation>
    <text evidence="5">Assembles at midcell at the inner surface of the cytoplasmic membrane.</text>
</comment>
<dbReference type="GO" id="GO:0032153">
    <property type="term" value="C:cell division site"/>
    <property type="evidence" value="ECO:0007669"/>
    <property type="project" value="UniProtKB-UniRule"/>
</dbReference>
<dbReference type="InterPro" id="IPR008280">
    <property type="entry name" value="Tub_FtsZ_C"/>
</dbReference>
<dbReference type="EMBL" id="JAEKNQ010000051">
    <property type="protein sequence ID" value="MBJ7604076.1"/>
    <property type="molecule type" value="Genomic_DNA"/>
</dbReference>
<evidence type="ECO:0000256" key="6">
    <source>
        <dbReference type="NCBIfam" id="TIGR00065"/>
    </source>
</evidence>
<dbReference type="RefSeq" id="WP_350340759.1">
    <property type="nucleotide sequence ID" value="NZ_JAEKNQ010000051.1"/>
</dbReference>
<evidence type="ECO:0000259" key="8">
    <source>
        <dbReference type="SMART" id="SM00864"/>
    </source>
</evidence>
<organism evidence="10 11">
    <name type="scientific">Candidatus Dormiibacter inghamiae</name>
    <dbReference type="NCBI Taxonomy" id="3127013"/>
    <lineage>
        <taxon>Bacteria</taxon>
        <taxon>Bacillati</taxon>
        <taxon>Candidatus Dormiibacterota</taxon>
        <taxon>Candidatus Dormibacteria</taxon>
        <taxon>Candidatus Dormibacterales</taxon>
        <taxon>Candidatus Dormibacteraceae</taxon>
        <taxon>Candidatus Dormiibacter</taxon>
    </lineage>
</organism>
<proteinExistence type="inferred from homology"/>
<dbReference type="Proteomes" id="UP000620075">
    <property type="component" value="Unassembled WGS sequence"/>
</dbReference>
<feature type="binding site" evidence="5">
    <location>
        <position position="138"/>
    </location>
    <ligand>
        <name>GTP</name>
        <dbReference type="ChEBI" id="CHEBI:37565"/>
    </ligand>
</feature>
<dbReference type="CDD" id="cd02201">
    <property type="entry name" value="FtsZ_type1"/>
    <property type="match status" value="1"/>
</dbReference>